<proteinExistence type="predicted"/>
<evidence type="ECO:0000256" key="1">
    <source>
        <dbReference type="SAM" id="SignalP"/>
    </source>
</evidence>
<comment type="caution">
    <text evidence="2">The sequence shown here is derived from an EMBL/GenBank/DDBJ whole genome shotgun (WGS) entry which is preliminary data.</text>
</comment>
<feature type="signal peptide" evidence="1">
    <location>
        <begin position="1"/>
        <end position="20"/>
    </location>
</feature>
<dbReference type="Proteomes" id="UP000634667">
    <property type="component" value="Unassembled WGS sequence"/>
</dbReference>
<dbReference type="InterPro" id="IPR021241">
    <property type="entry name" value="CsiV"/>
</dbReference>
<keyword evidence="1" id="KW-0732">Signal</keyword>
<accession>A0ABQ2WKR7</accession>
<dbReference type="EMBL" id="BMYR01000005">
    <property type="protein sequence ID" value="GGW59807.1"/>
    <property type="molecule type" value="Genomic_DNA"/>
</dbReference>
<protein>
    <submittedName>
        <fullName evidence="2">Uncharacterized protein</fullName>
    </submittedName>
</protein>
<evidence type="ECO:0000313" key="2">
    <source>
        <dbReference type="EMBL" id="GGW59807.1"/>
    </source>
</evidence>
<dbReference type="RefSeq" id="WP_189482086.1">
    <property type="nucleotide sequence ID" value="NZ_BMYR01000005.1"/>
</dbReference>
<keyword evidence="3" id="KW-1185">Reference proteome</keyword>
<organism evidence="2 3">
    <name type="scientific">Alishewanella tabrizica</name>
    <dbReference type="NCBI Taxonomy" id="671278"/>
    <lineage>
        <taxon>Bacteria</taxon>
        <taxon>Pseudomonadati</taxon>
        <taxon>Pseudomonadota</taxon>
        <taxon>Gammaproteobacteria</taxon>
        <taxon>Alteromonadales</taxon>
        <taxon>Alteromonadaceae</taxon>
        <taxon>Alishewanella</taxon>
    </lineage>
</organism>
<dbReference type="Pfam" id="PF10972">
    <property type="entry name" value="CsiV"/>
    <property type="match status" value="1"/>
</dbReference>
<gene>
    <name evidence="2" type="ORF">GCM10008111_14930</name>
</gene>
<name>A0ABQ2WKR7_9ALTE</name>
<feature type="chain" id="PRO_5047088065" evidence="1">
    <location>
        <begin position="21"/>
        <end position="350"/>
    </location>
</feature>
<reference evidence="3" key="1">
    <citation type="journal article" date="2019" name="Int. J. Syst. Evol. Microbiol.">
        <title>The Global Catalogue of Microorganisms (GCM) 10K type strain sequencing project: providing services to taxonomists for standard genome sequencing and annotation.</title>
        <authorList>
            <consortium name="The Broad Institute Genomics Platform"/>
            <consortium name="The Broad Institute Genome Sequencing Center for Infectious Disease"/>
            <person name="Wu L."/>
            <person name="Ma J."/>
        </authorList>
    </citation>
    <scope>NUCLEOTIDE SEQUENCE [LARGE SCALE GENOMIC DNA]</scope>
    <source>
        <strain evidence="3">KCTC 23723</strain>
    </source>
</reference>
<evidence type="ECO:0000313" key="3">
    <source>
        <dbReference type="Proteomes" id="UP000634667"/>
    </source>
</evidence>
<sequence length="350" mass="39360">MKARLLLTGCLLFNALQLQANERWFEIEMIIFERTPDSQLQEYFPEQVTPIRLGRNIDLVSAHHNPPISALVQGLETCSPSAVTTASSGLFPRSWSLPTSIMCLQETQPLAWQKPSLFPEYVLNKQAPWPARILPKLAGDGSNAIGNNAYLAEETAFTLNEVADRLRRQRQNQVLLHTVWRQAPVTERRAIPSRWFAGENFTARFDYWGQVKQRDTALLNTAPQNTPSEAPIGLLEQIESRRQQLAAGVTLDQPATAASDVSDNKNLANLPSEVWQLDGLFKLHLDHYLFVNTDFNLRRVEGGTLQSVNIKQSRRVISGEIHYLDHPKLGIVLQIRRVSPSTQPAADVAE</sequence>